<feature type="transmembrane region" description="Helical" evidence="2">
    <location>
        <begin position="47"/>
        <end position="64"/>
    </location>
</feature>
<reference evidence="4" key="1">
    <citation type="submission" date="2016-10" db="EMBL/GenBank/DDBJ databases">
        <authorList>
            <person name="Varghese N."/>
            <person name="Submissions S."/>
        </authorList>
    </citation>
    <scope>NUCLEOTIDE SEQUENCE [LARGE SCALE GENOMIC DNA]</scope>
    <source>
        <strain evidence="4">DSM 13327</strain>
    </source>
</reference>
<keyword evidence="2" id="KW-0472">Membrane</keyword>
<dbReference type="EMBL" id="FOTS01000012">
    <property type="protein sequence ID" value="SFL65917.1"/>
    <property type="molecule type" value="Genomic_DNA"/>
</dbReference>
<proteinExistence type="predicted"/>
<evidence type="ECO:0000256" key="1">
    <source>
        <dbReference type="SAM" id="Coils"/>
    </source>
</evidence>
<dbReference type="AlphaFoldDB" id="A0A1I4JI94"/>
<keyword evidence="4" id="KW-1185">Reference proteome</keyword>
<evidence type="ECO:0000313" key="4">
    <source>
        <dbReference type="Proteomes" id="UP000199520"/>
    </source>
</evidence>
<accession>A0A1I4JI94</accession>
<dbReference type="OrthoDB" id="2795933at2"/>
<evidence type="ECO:0000256" key="2">
    <source>
        <dbReference type="SAM" id="Phobius"/>
    </source>
</evidence>
<evidence type="ECO:0000313" key="3">
    <source>
        <dbReference type="EMBL" id="SFL65917.1"/>
    </source>
</evidence>
<protein>
    <submittedName>
        <fullName evidence="3">Uncharacterized protein</fullName>
    </submittedName>
</protein>
<keyword evidence="2" id="KW-1133">Transmembrane helix</keyword>
<dbReference type="RefSeq" id="WP_090935234.1">
    <property type="nucleotide sequence ID" value="NZ_FOTS01000012.1"/>
</dbReference>
<sequence>MEKIVKFWKDAVWSKIIATAIWENKGALVTITVTIISITVPWLRENWYIPTISIAVVLIIFLSIKNKSLKKQVKSVKEENANLLRQVDKLNIQVDSLNIQNTNLIQESSNIKNQINSTPPTGLDWLKKEDLSCYEGLFWFKVKNSIKGRKSYHQELEDNPQFRKLLNNGVLTKIQIHGYEITPEIFDYLDDEFNKLDLEHRKELIRLLTFTGGEFDAYFLA</sequence>
<keyword evidence="2" id="KW-0812">Transmembrane</keyword>
<feature type="coiled-coil region" evidence="1">
    <location>
        <begin position="59"/>
        <end position="107"/>
    </location>
</feature>
<name>A0A1I4JI94_9FIRM</name>
<dbReference type="Proteomes" id="UP000199520">
    <property type="component" value="Unassembled WGS sequence"/>
</dbReference>
<organism evidence="3 4">
    <name type="scientific">Pelosinus propionicus DSM 13327</name>
    <dbReference type="NCBI Taxonomy" id="1123291"/>
    <lineage>
        <taxon>Bacteria</taxon>
        <taxon>Bacillati</taxon>
        <taxon>Bacillota</taxon>
        <taxon>Negativicutes</taxon>
        <taxon>Selenomonadales</taxon>
        <taxon>Sporomusaceae</taxon>
        <taxon>Pelosinus</taxon>
    </lineage>
</organism>
<feature type="transmembrane region" description="Helical" evidence="2">
    <location>
        <begin position="21"/>
        <end position="41"/>
    </location>
</feature>
<gene>
    <name evidence="3" type="ORF">SAMN04490355_101286</name>
</gene>
<keyword evidence="1" id="KW-0175">Coiled coil</keyword>